<accession>A0A7S9PRY9</accession>
<evidence type="ECO:0000313" key="2">
    <source>
        <dbReference type="EMBL" id="QPG93527.1"/>
    </source>
</evidence>
<sequence>MLLILLLALLGAAFEGPPRPDAEKWRKTKLCANRCSDIFFECKDDPKSDNIVCGASYADCLGYNPLGQDGQLPVVPTACYSAQKGAPRLPQPTMELCARKCLDEFEVCRNKVGANPLACASHYASCLGFSPFPTKTNKKLVPPTACSKRPSGPAVTKSVDEDCAEKCVAEYYECKNTAASEQPTWCAAEMALCLGYSPFDRMTFKPPTDCLETESNKWPTTE</sequence>
<keyword evidence="3" id="KW-1185">Reference proteome</keyword>
<evidence type="ECO:0000256" key="1">
    <source>
        <dbReference type="SAM" id="SignalP"/>
    </source>
</evidence>
<name>A0A7S9PRY9_EPIFF</name>
<evidence type="ECO:0000313" key="3">
    <source>
        <dbReference type="Proteomes" id="UP000594364"/>
    </source>
</evidence>
<protein>
    <submittedName>
        <fullName evidence="2">Uncharacterized protein</fullName>
    </submittedName>
</protein>
<keyword evidence="1" id="KW-0732">Signal</keyword>
<feature type="chain" id="PRO_5033996993" evidence="1">
    <location>
        <begin position="16"/>
        <end position="222"/>
    </location>
</feature>
<dbReference type="EMBL" id="CP031385">
    <property type="protein sequence ID" value="QPG93527.1"/>
    <property type="molecule type" value="Genomic_DNA"/>
</dbReference>
<dbReference type="Proteomes" id="UP000594364">
    <property type="component" value="Chromosome 1"/>
</dbReference>
<reference evidence="2 3" key="1">
    <citation type="journal article" date="2018" name="PLoS Genet.">
        <title>Repeat elements organise 3D genome structure and mediate transcription in the filamentous fungus Epichloe festucae.</title>
        <authorList>
            <person name="Winter D.J."/>
            <person name="Ganley A.R.D."/>
            <person name="Young C.A."/>
            <person name="Liachko I."/>
            <person name="Schardl C.L."/>
            <person name="Dupont P.Y."/>
            <person name="Berry D."/>
            <person name="Ram A."/>
            <person name="Scott B."/>
            <person name="Cox M.P."/>
        </authorList>
    </citation>
    <scope>NUCLEOTIDE SEQUENCE [LARGE SCALE GENOMIC DNA]</scope>
    <source>
        <strain evidence="2 3">Fl1</strain>
    </source>
</reference>
<proteinExistence type="predicted"/>
<dbReference type="OrthoDB" id="3836772at2759"/>
<organism evidence="2 3">
    <name type="scientific">Epichloe festucae (strain Fl1)</name>
    <dbReference type="NCBI Taxonomy" id="877507"/>
    <lineage>
        <taxon>Eukaryota</taxon>
        <taxon>Fungi</taxon>
        <taxon>Dikarya</taxon>
        <taxon>Ascomycota</taxon>
        <taxon>Pezizomycotina</taxon>
        <taxon>Sordariomycetes</taxon>
        <taxon>Hypocreomycetidae</taxon>
        <taxon>Hypocreales</taxon>
        <taxon>Clavicipitaceae</taxon>
        <taxon>Epichloe</taxon>
    </lineage>
</organism>
<gene>
    <name evidence="2" type="ORF">C2857_000528</name>
</gene>
<feature type="signal peptide" evidence="1">
    <location>
        <begin position="1"/>
        <end position="15"/>
    </location>
</feature>
<dbReference type="AlphaFoldDB" id="A0A7S9PRY9"/>